<name>A0ABR2J8U4_9PEZI</name>
<comment type="caution">
    <text evidence="1">The sequence shown here is derived from an EMBL/GenBank/DDBJ whole genome shotgun (WGS) entry which is preliminary data.</text>
</comment>
<dbReference type="EMBL" id="JAPCWZ010000003">
    <property type="protein sequence ID" value="KAK8873832.1"/>
    <property type="molecule type" value="Genomic_DNA"/>
</dbReference>
<evidence type="ECO:0000313" key="1">
    <source>
        <dbReference type="EMBL" id="KAK8873832.1"/>
    </source>
</evidence>
<sequence length="179" mass="19558">MESQIPIRISAPLAARSSVSSRRALSTGYMQVPNSQSLTLANCYTLFPDHLPGPRPPPVVGSNRGFACCEKVYATLVTLSIGKRHSSRREQLRTVHDATRFDRPLCLYCIPPAPSWSTPRLPLGTHNQLHAAAILNIVSCRPLRARLDLLGLAGIVLHTTPDSETLDAAVVRLEFTVIV</sequence>
<keyword evidence="2" id="KW-1185">Reference proteome</keyword>
<accession>A0ABR2J8U4</accession>
<proteinExistence type="predicted"/>
<evidence type="ECO:0000313" key="2">
    <source>
        <dbReference type="Proteomes" id="UP001390339"/>
    </source>
</evidence>
<reference evidence="1 2" key="1">
    <citation type="journal article" date="2024" name="IMA Fungus">
        <title>Apiospora arundinis, a panoply of carbohydrate-active enzymes and secondary metabolites.</title>
        <authorList>
            <person name="Sorensen T."/>
            <person name="Petersen C."/>
            <person name="Muurmann A.T."/>
            <person name="Christiansen J.V."/>
            <person name="Brundto M.L."/>
            <person name="Overgaard C.K."/>
            <person name="Boysen A.T."/>
            <person name="Wollenberg R.D."/>
            <person name="Larsen T.O."/>
            <person name="Sorensen J.L."/>
            <person name="Nielsen K.L."/>
            <person name="Sondergaard T.E."/>
        </authorList>
    </citation>
    <scope>NUCLEOTIDE SEQUENCE [LARGE SCALE GENOMIC DNA]</scope>
    <source>
        <strain evidence="1 2">AAU 773</strain>
    </source>
</reference>
<gene>
    <name evidence="1" type="ORF">PGQ11_004346</name>
</gene>
<protein>
    <submittedName>
        <fullName evidence="1">Uncharacterized protein</fullName>
    </submittedName>
</protein>
<organism evidence="1 2">
    <name type="scientific">Apiospora arundinis</name>
    <dbReference type="NCBI Taxonomy" id="335852"/>
    <lineage>
        <taxon>Eukaryota</taxon>
        <taxon>Fungi</taxon>
        <taxon>Dikarya</taxon>
        <taxon>Ascomycota</taxon>
        <taxon>Pezizomycotina</taxon>
        <taxon>Sordariomycetes</taxon>
        <taxon>Xylariomycetidae</taxon>
        <taxon>Amphisphaeriales</taxon>
        <taxon>Apiosporaceae</taxon>
        <taxon>Apiospora</taxon>
    </lineage>
</organism>
<dbReference type="Proteomes" id="UP001390339">
    <property type="component" value="Unassembled WGS sequence"/>
</dbReference>